<proteinExistence type="predicted"/>
<evidence type="ECO:0000313" key="2">
    <source>
        <dbReference type="EMBL" id="RMX53935.1"/>
    </source>
</evidence>
<dbReference type="OrthoDB" id="10362241at2759"/>
<dbReference type="EMBL" id="RCHS01001361">
    <property type="protein sequence ID" value="RMX53935.1"/>
    <property type="molecule type" value="Genomic_DNA"/>
</dbReference>
<feature type="transmembrane region" description="Helical" evidence="1">
    <location>
        <begin position="37"/>
        <end position="69"/>
    </location>
</feature>
<dbReference type="Proteomes" id="UP000275408">
    <property type="component" value="Unassembled WGS sequence"/>
</dbReference>
<organism evidence="2 3">
    <name type="scientific">Pocillopora damicornis</name>
    <name type="common">Cauliflower coral</name>
    <name type="synonym">Millepora damicornis</name>
    <dbReference type="NCBI Taxonomy" id="46731"/>
    <lineage>
        <taxon>Eukaryota</taxon>
        <taxon>Metazoa</taxon>
        <taxon>Cnidaria</taxon>
        <taxon>Anthozoa</taxon>
        <taxon>Hexacorallia</taxon>
        <taxon>Scleractinia</taxon>
        <taxon>Astrocoeniina</taxon>
        <taxon>Pocilloporidae</taxon>
        <taxon>Pocillopora</taxon>
    </lineage>
</organism>
<name>A0A3M6UJY8_POCDA</name>
<evidence type="ECO:0000256" key="1">
    <source>
        <dbReference type="SAM" id="Phobius"/>
    </source>
</evidence>
<keyword evidence="1" id="KW-0812">Transmembrane</keyword>
<reference evidence="2 3" key="1">
    <citation type="journal article" date="2018" name="Sci. Rep.">
        <title>Comparative analysis of the Pocillopora damicornis genome highlights role of immune system in coral evolution.</title>
        <authorList>
            <person name="Cunning R."/>
            <person name="Bay R.A."/>
            <person name="Gillette P."/>
            <person name="Baker A.C."/>
            <person name="Traylor-Knowles N."/>
        </authorList>
    </citation>
    <scope>NUCLEOTIDE SEQUENCE [LARGE SCALE GENOMIC DNA]</scope>
    <source>
        <strain evidence="2">RSMAS</strain>
        <tissue evidence="2">Whole animal</tissue>
    </source>
</reference>
<keyword evidence="3" id="KW-1185">Reference proteome</keyword>
<dbReference type="AlphaFoldDB" id="A0A3M6UJY8"/>
<gene>
    <name evidence="2" type="ORF">pdam_00010720</name>
</gene>
<comment type="caution">
    <text evidence="2">The sequence shown here is derived from an EMBL/GenBank/DDBJ whole genome shotgun (WGS) entry which is preliminary data.</text>
</comment>
<accession>A0A3M6UJY8</accession>
<dbReference type="Pfam" id="PF16015">
    <property type="entry name" value="Promethin"/>
    <property type="match status" value="1"/>
</dbReference>
<evidence type="ECO:0000313" key="3">
    <source>
        <dbReference type="Proteomes" id="UP000275408"/>
    </source>
</evidence>
<keyword evidence="1" id="KW-1133">Transmembrane helix</keyword>
<sequence length="186" mass="20649">MGKILRCIKQRTNDVLQWAINWLGLNQLGADRPFMTLFLAAFLVIGFLPMMIYVGFTIVSVSLGVFLLVVIEGGIIIVATVVLLACLIIPACIAGGVSAFVCAIYFALSQMRQLVDTAVNAPQKLFSFDRQVTMDEKPKLVHGKARFRRARISYTPDNDSDSESDDVKGSFRYQAHWVFGADRVRA</sequence>
<keyword evidence="1" id="KW-0472">Membrane</keyword>
<feature type="transmembrane region" description="Helical" evidence="1">
    <location>
        <begin position="75"/>
        <end position="108"/>
    </location>
</feature>
<protein>
    <submittedName>
        <fullName evidence="2">Uncharacterized protein</fullName>
    </submittedName>
</protein>